<proteinExistence type="predicted"/>
<dbReference type="Proteomes" id="UP000472270">
    <property type="component" value="Unassembled WGS sequence"/>
</dbReference>
<feature type="signal peptide" evidence="2">
    <location>
        <begin position="1"/>
        <end position="23"/>
    </location>
</feature>
<evidence type="ECO:0000313" key="4">
    <source>
        <dbReference type="Ensembl" id="ENSSRHP00000084918.1"/>
    </source>
</evidence>
<keyword evidence="2" id="KW-0732">Signal</keyword>
<dbReference type="Ensembl" id="ENSSRHT00000087220.1">
    <property type="protein sequence ID" value="ENSSRHP00000084918.1"/>
    <property type="gene ID" value="ENSSRHG00000042049.1"/>
</dbReference>
<dbReference type="InterPro" id="IPR001995">
    <property type="entry name" value="Peptidase_A2_cat"/>
</dbReference>
<dbReference type="InterPro" id="IPR001969">
    <property type="entry name" value="Aspartic_peptidase_AS"/>
</dbReference>
<dbReference type="InterPro" id="IPR021109">
    <property type="entry name" value="Peptidase_aspartic_dom_sf"/>
</dbReference>
<protein>
    <recommendedName>
        <fullName evidence="3">Peptidase A2 domain-containing protein</fullName>
    </recommendedName>
</protein>
<evidence type="ECO:0000259" key="3">
    <source>
        <dbReference type="PROSITE" id="PS50175"/>
    </source>
</evidence>
<dbReference type="PROSITE" id="PS50175">
    <property type="entry name" value="ASP_PROT_RETROV"/>
    <property type="match status" value="1"/>
</dbReference>
<dbReference type="Pfam" id="PF13975">
    <property type="entry name" value="gag-asp_proteas"/>
    <property type="match status" value="1"/>
</dbReference>
<evidence type="ECO:0000256" key="1">
    <source>
        <dbReference type="ARBA" id="ARBA00022801"/>
    </source>
</evidence>
<keyword evidence="1" id="KW-0378">Hydrolase</keyword>
<dbReference type="Gene3D" id="2.40.70.10">
    <property type="entry name" value="Acid Proteases"/>
    <property type="match status" value="1"/>
</dbReference>
<dbReference type="SUPFAM" id="SSF50630">
    <property type="entry name" value="Acid proteases"/>
    <property type="match status" value="1"/>
</dbReference>
<accession>A0A673M4B7</accession>
<sequence length="263" mass="29172">MSLKCHCLYLILWIVTNEVTCPAVPSPNKITSRPVFMPDTFTGANREWSDWIGQFEMAAEVNGWDDSLKLKFLSLLLSGRARDIYCGLSTESRSRYVILKASLGRCLEPCDSDDWNRILKCGSGVYLNAKIGGSDVHLLLDTGVQASIIPKHVWLRLTEGGCPLFDYVGEASAANGGTMYILGHWQTICQFGSLALINEFLVADISTPDILLGMDFLLKYGVIIDLREQCCSVMGKQFPLISTGDALSRMSWRCPEGGLWILF</sequence>
<dbReference type="GO" id="GO:0006508">
    <property type="term" value="P:proteolysis"/>
    <property type="evidence" value="ECO:0007669"/>
    <property type="project" value="InterPro"/>
</dbReference>
<name>A0A673M4B7_9TELE</name>
<feature type="chain" id="PRO_5025658454" description="Peptidase A2 domain-containing protein" evidence="2">
    <location>
        <begin position="24"/>
        <end position="263"/>
    </location>
</feature>
<organism evidence="4 5">
    <name type="scientific">Sinocyclocheilus rhinocerous</name>
    <dbReference type="NCBI Taxonomy" id="307959"/>
    <lineage>
        <taxon>Eukaryota</taxon>
        <taxon>Metazoa</taxon>
        <taxon>Chordata</taxon>
        <taxon>Craniata</taxon>
        <taxon>Vertebrata</taxon>
        <taxon>Euteleostomi</taxon>
        <taxon>Actinopterygii</taxon>
        <taxon>Neopterygii</taxon>
        <taxon>Teleostei</taxon>
        <taxon>Ostariophysi</taxon>
        <taxon>Cypriniformes</taxon>
        <taxon>Cyprinidae</taxon>
        <taxon>Cyprininae</taxon>
        <taxon>Sinocyclocheilus</taxon>
    </lineage>
</organism>
<dbReference type="PROSITE" id="PS00141">
    <property type="entry name" value="ASP_PROTEASE"/>
    <property type="match status" value="1"/>
</dbReference>
<reference evidence="4" key="1">
    <citation type="submission" date="2025-08" db="UniProtKB">
        <authorList>
            <consortium name="Ensembl"/>
        </authorList>
    </citation>
    <scope>IDENTIFICATION</scope>
</reference>
<feature type="domain" description="Peptidase A2" evidence="3">
    <location>
        <begin position="136"/>
        <end position="216"/>
    </location>
</feature>
<reference evidence="4" key="2">
    <citation type="submission" date="2025-09" db="UniProtKB">
        <authorList>
            <consortium name="Ensembl"/>
        </authorList>
    </citation>
    <scope>IDENTIFICATION</scope>
</reference>
<evidence type="ECO:0000313" key="5">
    <source>
        <dbReference type="Proteomes" id="UP000472270"/>
    </source>
</evidence>
<keyword evidence="5" id="KW-1185">Reference proteome</keyword>
<evidence type="ECO:0000256" key="2">
    <source>
        <dbReference type="SAM" id="SignalP"/>
    </source>
</evidence>
<dbReference type="GO" id="GO:0004190">
    <property type="term" value="F:aspartic-type endopeptidase activity"/>
    <property type="evidence" value="ECO:0007669"/>
    <property type="project" value="InterPro"/>
</dbReference>
<dbReference type="AlphaFoldDB" id="A0A673M4B7"/>